<proteinExistence type="predicted"/>
<keyword evidence="1" id="KW-1133">Transmembrane helix</keyword>
<dbReference type="RefSeq" id="WP_132768024.1">
    <property type="nucleotide sequence ID" value="NZ_SMAB01000006.1"/>
</dbReference>
<organism evidence="2 3">
    <name type="scientific">Tepidibacillus fermentans</name>
    <dbReference type="NCBI Taxonomy" id="1281767"/>
    <lineage>
        <taxon>Bacteria</taxon>
        <taxon>Bacillati</taxon>
        <taxon>Bacillota</taxon>
        <taxon>Bacilli</taxon>
        <taxon>Bacillales</taxon>
        <taxon>Bacillaceae</taxon>
        <taxon>Tepidibacillus</taxon>
    </lineage>
</organism>
<feature type="transmembrane region" description="Helical" evidence="1">
    <location>
        <begin position="66"/>
        <end position="87"/>
    </location>
</feature>
<evidence type="ECO:0000256" key="1">
    <source>
        <dbReference type="SAM" id="Phobius"/>
    </source>
</evidence>
<comment type="caution">
    <text evidence="2">The sequence shown here is derived from an EMBL/GenBank/DDBJ whole genome shotgun (WGS) entry which is preliminary data.</text>
</comment>
<dbReference type="AlphaFoldDB" id="A0A4R3KIC3"/>
<evidence type="ECO:0000313" key="2">
    <source>
        <dbReference type="EMBL" id="TCS83109.1"/>
    </source>
</evidence>
<protein>
    <submittedName>
        <fullName evidence="2">Uncharacterized protein</fullName>
    </submittedName>
</protein>
<keyword evidence="1" id="KW-0472">Membrane</keyword>
<keyword evidence="1" id="KW-0812">Transmembrane</keyword>
<name>A0A4R3KIC3_9BACI</name>
<accession>A0A4R3KIC3</accession>
<gene>
    <name evidence="2" type="ORF">EDD72_10635</name>
</gene>
<feature type="transmembrane region" description="Helical" evidence="1">
    <location>
        <begin position="107"/>
        <end position="132"/>
    </location>
</feature>
<reference evidence="2 3" key="1">
    <citation type="submission" date="2019-03" db="EMBL/GenBank/DDBJ databases">
        <title>Genomic Encyclopedia of Type Strains, Phase IV (KMG-IV): sequencing the most valuable type-strain genomes for metagenomic binning, comparative biology and taxonomic classification.</title>
        <authorList>
            <person name="Goeker M."/>
        </authorList>
    </citation>
    <scope>NUCLEOTIDE SEQUENCE [LARGE SCALE GENOMIC DNA]</scope>
    <source>
        <strain evidence="2 3">DSM 23802</strain>
    </source>
</reference>
<evidence type="ECO:0000313" key="3">
    <source>
        <dbReference type="Proteomes" id="UP000295788"/>
    </source>
</evidence>
<dbReference type="EMBL" id="SMAB01000006">
    <property type="protein sequence ID" value="TCS83109.1"/>
    <property type="molecule type" value="Genomic_DNA"/>
</dbReference>
<keyword evidence="3" id="KW-1185">Reference proteome</keyword>
<feature type="transmembrane region" description="Helical" evidence="1">
    <location>
        <begin position="7"/>
        <end position="27"/>
    </location>
</feature>
<sequence length="137" mass="15439">MKSKWTYLGWIGSLIVMLSAFLPWAYIDLWVIKQKIVGFRVNGVYTFLMGAIALGLLIWKPGKKTDITITILGVFILLVLSNNLLHFQDILLKKKYFFGIDISHLMSIGYGAILSLMGGVTLVIYGIVSLIIKRPFE</sequence>
<feature type="transmembrane region" description="Helical" evidence="1">
    <location>
        <begin position="39"/>
        <end position="59"/>
    </location>
</feature>
<dbReference type="Proteomes" id="UP000295788">
    <property type="component" value="Unassembled WGS sequence"/>
</dbReference>